<evidence type="ECO:0000313" key="4">
    <source>
        <dbReference type="EMBL" id="MFB9261228.1"/>
    </source>
</evidence>
<comment type="caution">
    <text evidence="4">The sequence shown here is derived from an EMBL/GenBank/DDBJ whole genome shotgun (WGS) entry which is preliminary data.</text>
</comment>
<dbReference type="PANTHER" id="PTHR43240">
    <property type="entry name" value="1,4-DIHYDROXY-2-NAPHTHOYL-COA THIOESTERASE 1"/>
    <property type="match status" value="1"/>
</dbReference>
<protein>
    <submittedName>
        <fullName evidence="4">PaaI family thioesterase</fullName>
        <ecNumber evidence="4">3.1.2.-</ecNumber>
    </submittedName>
</protein>
<dbReference type="EMBL" id="JBHMDY010000013">
    <property type="protein sequence ID" value="MFB9261228.1"/>
    <property type="molecule type" value="Genomic_DNA"/>
</dbReference>
<feature type="domain" description="Thioesterase" evidence="3">
    <location>
        <begin position="53"/>
        <end position="127"/>
    </location>
</feature>
<keyword evidence="5" id="KW-1185">Reference proteome</keyword>
<evidence type="ECO:0000256" key="2">
    <source>
        <dbReference type="ARBA" id="ARBA00022801"/>
    </source>
</evidence>
<name>A0ABV5JW01_9ACTN</name>
<evidence type="ECO:0000313" key="5">
    <source>
        <dbReference type="Proteomes" id="UP001589700"/>
    </source>
</evidence>
<dbReference type="GO" id="GO:0016787">
    <property type="term" value="F:hydrolase activity"/>
    <property type="evidence" value="ECO:0007669"/>
    <property type="project" value="UniProtKB-KW"/>
</dbReference>
<comment type="similarity">
    <text evidence="1">Belongs to the thioesterase PaaI family.</text>
</comment>
<dbReference type="CDD" id="cd03443">
    <property type="entry name" value="PaaI_thioesterase"/>
    <property type="match status" value="1"/>
</dbReference>
<proteinExistence type="inferred from homology"/>
<dbReference type="Proteomes" id="UP001589700">
    <property type="component" value="Unassembled WGS sequence"/>
</dbReference>
<evidence type="ECO:0000256" key="1">
    <source>
        <dbReference type="ARBA" id="ARBA00008324"/>
    </source>
</evidence>
<dbReference type="Pfam" id="PF03061">
    <property type="entry name" value="4HBT"/>
    <property type="match status" value="1"/>
</dbReference>
<accession>A0ABV5JW01</accession>
<dbReference type="InterPro" id="IPR006683">
    <property type="entry name" value="Thioestr_dom"/>
</dbReference>
<dbReference type="EC" id="3.1.2.-" evidence="4"/>
<dbReference type="SUPFAM" id="SSF54637">
    <property type="entry name" value="Thioesterase/thiol ester dehydrase-isomerase"/>
    <property type="match status" value="1"/>
</dbReference>
<dbReference type="InterPro" id="IPR029069">
    <property type="entry name" value="HotDog_dom_sf"/>
</dbReference>
<keyword evidence="2 4" id="KW-0378">Hydrolase</keyword>
<reference evidence="4 5" key="1">
    <citation type="submission" date="2024-09" db="EMBL/GenBank/DDBJ databases">
        <authorList>
            <person name="Sun Q."/>
            <person name="Mori K."/>
        </authorList>
    </citation>
    <scope>NUCLEOTIDE SEQUENCE [LARGE SCALE GENOMIC DNA]</scope>
    <source>
        <strain evidence="4 5">CCM 7659</strain>
    </source>
</reference>
<organism evidence="4 5">
    <name type="scientific">Dietzia aerolata</name>
    <dbReference type="NCBI Taxonomy" id="595984"/>
    <lineage>
        <taxon>Bacteria</taxon>
        <taxon>Bacillati</taxon>
        <taxon>Actinomycetota</taxon>
        <taxon>Actinomycetes</taxon>
        <taxon>Mycobacteriales</taxon>
        <taxon>Dietziaceae</taxon>
        <taxon>Dietzia</taxon>
    </lineage>
</organism>
<gene>
    <name evidence="4" type="ORF">ACFFVD_15635</name>
</gene>
<sequence>MSVSAGDLESMSGAASTPESRFVDATGFVIDEVTSTSLRAHAELGPDHHTEWGTIHGGVYASLVESAGGAGAGHAVAELGQVAVGVHNGTDFLRASTGGRVDITAHALFQGRSQQLWDVVITQAESGKELARGQLRLQNIPRPGSA</sequence>
<dbReference type="PANTHER" id="PTHR43240:SF5">
    <property type="entry name" value="1,4-DIHYDROXY-2-NAPHTHOYL-COA THIOESTERASE 1"/>
    <property type="match status" value="1"/>
</dbReference>
<dbReference type="NCBIfam" id="TIGR00369">
    <property type="entry name" value="unchar_dom_1"/>
    <property type="match status" value="1"/>
</dbReference>
<dbReference type="RefSeq" id="WP_182631190.1">
    <property type="nucleotide sequence ID" value="NZ_JAALDM010000035.1"/>
</dbReference>
<dbReference type="InterPro" id="IPR003736">
    <property type="entry name" value="PAAI_dom"/>
</dbReference>
<evidence type="ECO:0000259" key="3">
    <source>
        <dbReference type="Pfam" id="PF03061"/>
    </source>
</evidence>
<dbReference type="Gene3D" id="3.10.129.10">
    <property type="entry name" value="Hotdog Thioesterase"/>
    <property type="match status" value="1"/>
</dbReference>